<comment type="caution">
    <text evidence="6">The sequence shown here is derived from an EMBL/GenBank/DDBJ whole genome shotgun (WGS) entry which is preliminary data.</text>
</comment>
<dbReference type="InterPro" id="IPR050397">
    <property type="entry name" value="Env_Response_Regulators"/>
</dbReference>
<dbReference type="SMART" id="SM00100">
    <property type="entry name" value="cNMP"/>
    <property type="match status" value="1"/>
</dbReference>
<evidence type="ECO:0000313" key="7">
    <source>
        <dbReference type="Proteomes" id="UP001171902"/>
    </source>
</evidence>
<dbReference type="CDD" id="cd00038">
    <property type="entry name" value="CAP_ED"/>
    <property type="match status" value="1"/>
</dbReference>
<dbReference type="EMBL" id="JAUEMJ010000002">
    <property type="protein sequence ID" value="MDN3239419.1"/>
    <property type="molecule type" value="Genomic_DNA"/>
</dbReference>
<dbReference type="InterPro" id="IPR018490">
    <property type="entry name" value="cNMP-bd_dom_sf"/>
</dbReference>
<dbReference type="RefSeq" id="WP_289956165.1">
    <property type="nucleotide sequence ID" value="NZ_JAUEMJ010000002.1"/>
</dbReference>
<keyword evidence="2" id="KW-0238">DNA-binding</keyword>
<dbReference type="PANTHER" id="PTHR24567:SF74">
    <property type="entry name" value="HTH-TYPE TRANSCRIPTIONAL REGULATOR ARCR"/>
    <property type="match status" value="1"/>
</dbReference>
<accession>A0ABT7YLX8</accession>
<feature type="domain" description="Cyclic nucleotide-binding" evidence="4">
    <location>
        <begin position="19"/>
        <end position="124"/>
    </location>
</feature>
<evidence type="ECO:0000259" key="4">
    <source>
        <dbReference type="PROSITE" id="PS50042"/>
    </source>
</evidence>
<keyword evidence="3" id="KW-0804">Transcription</keyword>
<dbReference type="Pfam" id="PF13545">
    <property type="entry name" value="HTH_Crp_2"/>
    <property type="match status" value="1"/>
</dbReference>
<protein>
    <submittedName>
        <fullName evidence="6">Crp/Fnr family transcriptional regulator</fullName>
    </submittedName>
</protein>
<dbReference type="PROSITE" id="PS51063">
    <property type="entry name" value="HTH_CRP_2"/>
    <property type="match status" value="1"/>
</dbReference>
<evidence type="ECO:0000313" key="6">
    <source>
        <dbReference type="EMBL" id="MDN3239419.1"/>
    </source>
</evidence>
<evidence type="ECO:0000259" key="5">
    <source>
        <dbReference type="PROSITE" id="PS51063"/>
    </source>
</evidence>
<evidence type="ECO:0000256" key="2">
    <source>
        <dbReference type="ARBA" id="ARBA00023125"/>
    </source>
</evidence>
<evidence type="ECO:0000256" key="1">
    <source>
        <dbReference type="ARBA" id="ARBA00023015"/>
    </source>
</evidence>
<dbReference type="InterPro" id="IPR036388">
    <property type="entry name" value="WH-like_DNA-bd_sf"/>
</dbReference>
<gene>
    <name evidence="6" type="ORF">QWI33_06760</name>
</gene>
<keyword evidence="7" id="KW-1185">Reference proteome</keyword>
<proteinExistence type="predicted"/>
<dbReference type="PROSITE" id="PS50042">
    <property type="entry name" value="CNMP_BINDING_3"/>
    <property type="match status" value="1"/>
</dbReference>
<dbReference type="SUPFAM" id="SSF51206">
    <property type="entry name" value="cAMP-binding domain-like"/>
    <property type="match status" value="1"/>
</dbReference>
<name>A0ABT7YLX8_9ACTN</name>
<dbReference type="InterPro" id="IPR012318">
    <property type="entry name" value="HTH_CRP"/>
</dbReference>
<dbReference type="InterPro" id="IPR014710">
    <property type="entry name" value="RmlC-like_jellyroll"/>
</dbReference>
<dbReference type="Gene3D" id="2.60.120.10">
    <property type="entry name" value="Jelly Rolls"/>
    <property type="match status" value="1"/>
</dbReference>
<feature type="domain" description="HTH crp-type" evidence="5">
    <location>
        <begin position="137"/>
        <end position="210"/>
    </location>
</feature>
<keyword evidence="1" id="KW-0805">Transcription regulation</keyword>
<dbReference type="PANTHER" id="PTHR24567">
    <property type="entry name" value="CRP FAMILY TRANSCRIPTIONAL REGULATORY PROTEIN"/>
    <property type="match status" value="1"/>
</dbReference>
<sequence>MEDRAQGLWNPLLSAEDQDALKPEAHAVSYPKGATLMKINEHSDYVVYLRSGHVKSCTPGTIFGIHGPGSMIGELAPLTGEPRAADLVALTPIEVLHIPGDVFLKLLESNPQIHLALTRRLAKRVRELGEAQEESFLTSERRLARAILRIMDSGIGTESEDGLVIAGFTQSDLADLARISRESVSAVMQQFKARKTISTGRVKFTVRDTTAIEALAMRRDRSLI</sequence>
<dbReference type="Pfam" id="PF00027">
    <property type="entry name" value="cNMP_binding"/>
    <property type="match status" value="1"/>
</dbReference>
<evidence type="ECO:0000256" key="3">
    <source>
        <dbReference type="ARBA" id="ARBA00023163"/>
    </source>
</evidence>
<dbReference type="InterPro" id="IPR036390">
    <property type="entry name" value="WH_DNA-bd_sf"/>
</dbReference>
<organism evidence="6 7">
    <name type="scientific">Glycomyces tritici</name>
    <dbReference type="NCBI Taxonomy" id="2665176"/>
    <lineage>
        <taxon>Bacteria</taxon>
        <taxon>Bacillati</taxon>
        <taxon>Actinomycetota</taxon>
        <taxon>Actinomycetes</taxon>
        <taxon>Glycomycetales</taxon>
        <taxon>Glycomycetaceae</taxon>
        <taxon>Glycomyces</taxon>
    </lineage>
</organism>
<reference evidence="6" key="1">
    <citation type="submission" date="2023-06" db="EMBL/GenBank/DDBJ databases">
        <title>Gycomyces niveus sp.nov., a novel actinomycete isolated from soil in Shouguang.</title>
        <authorList>
            <person name="Yang X."/>
            <person name="Zhao J."/>
        </authorList>
    </citation>
    <scope>NUCLEOTIDE SEQUENCE</scope>
    <source>
        <strain evidence="6">NEAU C2</strain>
    </source>
</reference>
<dbReference type="Gene3D" id="1.10.10.10">
    <property type="entry name" value="Winged helix-like DNA-binding domain superfamily/Winged helix DNA-binding domain"/>
    <property type="match status" value="1"/>
</dbReference>
<dbReference type="InterPro" id="IPR000595">
    <property type="entry name" value="cNMP-bd_dom"/>
</dbReference>
<dbReference type="Proteomes" id="UP001171902">
    <property type="component" value="Unassembled WGS sequence"/>
</dbReference>
<dbReference type="SUPFAM" id="SSF46785">
    <property type="entry name" value="Winged helix' DNA-binding domain"/>
    <property type="match status" value="1"/>
</dbReference>